<keyword evidence="2" id="KW-0812">Transmembrane</keyword>
<dbReference type="InterPro" id="IPR036938">
    <property type="entry name" value="PAP2/HPO_sf"/>
</dbReference>
<protein>
    <submittedName>
        <fullName evidence="4">Undecaprenyl-diphosphatase</fullName>
        <ecNumber evidence="4">3.6.1.27</ecNumber>
    </submittedName>
</protein>
<feature type="domain" description="Phosphatidic acid phosphatase type 2/haloperoxidase" evidence="3">
    <location>
        <begin position="113"/>
        <end position="237"/>
    </location>
</feature>
<dbReference type="EMBL" id="JADBEB010000001">
    <property type="protein sequence ID" value="MBE1485696.1"/>
    <property type="molecule type" value="Genomic_DNA"/>
</dbReference>
<feature type="transmembrane region" description="Helical" evidence="2">
    <location>
        <begin position="117"/>
        <end position="138"/>
    </location>
</feature>
<comment type="caution">
    <text evidence="4">The sequence shown here is derived from an EMBL/GenBank/DDBJ whole genome shotgun (WGS) entry which is preliminary data.</text>
</comment>
<feature type="transmembrane region" description="Helical" evidence="2">
    <location>
        <begin position="30"/>
        <end position="58"/>
    </location>
</feature>
<dbReference type="AlphaFoldDB" id="A0A927M2R1"/>
<sequence length="282" mass="29909">MQSAQSDTDGDAGTRGWWERRLDPDRSLGLRLTLTATAAGLVLVPFSVLAILVISAWWPLRNVDQGIAETLHEHALANPGWVSATQIWTDAFGPGPLRVAVLAVAAWLWWRGARRVALWAVTTIVAGGVLGATLKLLFGRNRPELLDPVSHAPGYSFPSGHALTAALASGVLLLALLPFADRVGDAARRRAARCGLWVAAVTVTVLTGLSRIALGVHWLSDVLGGWVLGAAMVAATTAAFATWRGHVGRRPTSPMTEGVVEEEGMVDDEGEPRPEPAAHPQA</sequence>
<feature type="transmembrane region" description="Helical" evidence="2">
    <location>
        <begin position="91"/>
        <end position="110"/>
    </location>
</feature>
<evidence type="ECO:0000259" key="3">
    <source>
        <dbReference type="SMART" id="SM00014"/>
    </source>
</evidence>
<dbReference type="Pfam" id="PF01569">
    <property type="entry name" value="PAP2"/>
    <property type="match status" value="1"/>
</dbReference>
<feature type="region of interest" description="Disordered" evidence="1">
    <location>
        <begin position="250"/>
        <end position="282"/>
    </location>
</feature>
<evidence type="ECO:0000313" key="4">
    <source>
        <dbReference type="EMBL" id="MBE1485696.1"/>
    </source>
</evidence>
<dbReference type="SUPFAM" id="SSF48317">
    <property type="entry name" value="Acid phosphatase/Vanadium-dependent haloperoxidase"/>
    <property type="match status" value="1"/>
</dbReference>
<evidence type="ECO:0000256" key="1">
    <source>
        <dbReference type="SAM" id="MobiDB-lite"/>
    </source>
</evidence>
<name>A0A927M2R1_9ACTN</name>
<dbReference type="Gene3D" id="1.20.144.10">
    <property type="entry name" value="Phosphatidic acid phosphatase type 2/haloperoxidase"/>
    <property type="match status" value="1"/>
</dbReference>
<proteinExistence type="predicted"/>
<keyword evidence="5" id="KW-1185">Reference proteome</keyword>
<keyword evidence="4" id="KW-0378">Hydrolase</keyword>
<feature type="transmembrane region" description="Helical" evidence="2">
    <location>
        <begin position="158"/>
        <end position="179"/>
    </location>
</feature>
<reference evidence="4" key="1">
    <citation type="submission" date="2020-10" db="EMBL/GenBank/DDBJ databases">
        <title>Sequencing the genomes of 1000 actinobacteria strains.</title>
        <authorList>
            <person name="Klenk H.-P."/>
        </authorList>
    </citation>
    <scope>NUCLEOTIDE SEQUENCE</scope>
    <source>
        <strain evidence="4">DSM 46832</strain>
    </source>
</reference>
<dbReference type="PANTHER" id="PTHR14969:SF13">
    <property type="entry name" value="AT30094P"/>
    <property type="match status" value="1"/>
</dbReference>
<accession>A0A927M2R1</accession>
<gene>
    <name evidence="4" type="ORF">H4W31_001334</name>
</gene>
<feature type="transmembrane region" description="Helical" evidence="2">
    <location>
        <begin position="226"/>
        <end position="243"/>
    </location>
</feature>
<dbReference type="SMART" id="SM00014">
    <property type="entry name" value="acidPPc"/>
    <property type="match status" value="1"/>
</dbReference>
<keyword evidence="2" id="KW-0472">Membrane</keyword>
<dbReference type="InterPro" id="IPR000326">
    <property type="entry name" value="PAP2/HPO"/>
</dbReference>
<feature type="compositionally biased region" description="Acidic residues" evidence="1">
    <location>
        <begin position="259"/>
        <end position="270"/>
    </location>
</feature>
<keyword evidence="2" id="KW-1133">Transmembrane helix</keyword>
<evidence type="ECO:0000313" key="5">
    <source>
        <dbReference type="Proteomes" id="UP000649753"/>
    </source>
</evidence>
<dbReference type="CDD" id="cd03392">
    <property type="entry name" value="PAP2_like_2"/>
    <property type="match status" value="1"/>
</dbReference>
<organism evidence="4 5">
    <name type="scientific">Plantactinospora soyae</name>
    <dbReference type="NCBI Taxonomy" id="1544732"/>
    <lineage>
        <taxon>Bacteria</taxon>
        <taxon>Bacillati</taxon>
        <taxon>Actinomycetota</taxon>
        <taxon>Actinomycetes</taxon>
        <taxon>Micromonosporales</taxon>
        <taxon>Micromonosporaceae</taxon>
        <taxon>Plantactinospora</taxon>
    </lineage>
</organism>
<evidence type="ECO:0000256" key="2">
    <source>
        <dbReference type="SAM" id="Phobius"/>
    </source>
</evidence>
<dbReference type="Proteomes" id="UP000649753">
    <property type="component" value="Unassembled WGS sequence"/>
</dbReference>
<dbReference type="EC" id="3.6.1.27" evidence="4"/>
<dbReference type="GO" id="GO:0050380">
    <property type="term" value="F:undecaprenyl-diphosphatase activity"/>
    <property type="evidence" value="ECO:0007669"/>
    <property type="project" value="UniProtKB-EC"/>
</dbReference>
<feature type="transmembrane region" description="Helical" evidence="2">
    <location>
        <begin position="191"/>
        <end position="214"/>
    </location>
</feature>
<dbReference type="RefSeq" id="WP_192765842.1">
    <property type="nucleotide sequence ID" value="NZ_JADBEB010000001.1"/>
</dbReference>
<dbReference type="PANTHER" id="PTHR14969">
    <property type="entry name" value="SPHINGOSINE-1-PHOSPHATE PHOSPHOHYDROLASE"/>
    <property type="match status" value="1"/>
</dbReference>